<dbReference type="OrthoDB" id="9802600at2"/>
<evidence type="ECO:0000256" key="1">
    <source>
        <dbReference type="SAM" id="SignalP"/>
    </source>
</evidence>
<dbReference type="InterPro" id="IPR054363">
    <property type="entry name" value="GH95_cat"/>
</dbReference>
<dbReference type="PROSITE" id="PS50022">
    <property type="entry name" value="FA58C_3"/>
    <property type="match status" value="1"/>
</dbReference>
<feature type="domain" description="F5/8 type C" evidence="2">
    <location>
        <begin position="120"/>
        <end position="267"/>
    </location>
</feature>
<feature type="chain" id="PRO_5022940912" evidence="1">
    <location>
        <begin position="19"/>
        <end position="929"/>
    </location>
</feature>
<protein>
    <submittedName>
        <fullName evidence="3">F5/8 type C domain protein</fullName>
    </submittedName>
</protein>
<comment type="caution">
    <text evidence="3">The sequence shown here is derived from an EMBL/GenBank/DDBJ whole genome shotgun (WGS) entry which is preliminary data.</text>
</comment>
<dbReference type="GO" id="GO:0004560">
    <property type="term" value="F:alpha-L-fucosidase activity"/>
    <property type="evidence" value="ECO:0007669"/>
    <property type="project" value="TreeGrafter"/>
</dbReference>
<dbReference type="InterPro" id="IPR027414">
    <property type="entry name" value="GH95_N_dom"/>
</dbReference>
<dbReference type="InterPro" id="IPR008928">
    <property type="entry name" value="6-hairpin_glycosidase_sf"/>
</dbReference>
<evidence type="ECO:0000259" key="2">
    <source>
        <dbReference type="PROSITE" id="PS50022"/>
    </source>
</evidence>
<dbReference type="SUPFAM" id="SSF48208">
    <property type="entry name" value="Six-hairpin glycosidases"/>
    <property type="match status" value="1"/>
</dbReference>
<evidence type="ECO:0000313" key="4">
    <source>
        <dbReference type="Proteomes" id="UP000319143"/>
    </source>
</evidence>
<dbReference type="Pfam" id="PF21307">
    <property type="entry name" value="Glyco_hydro_95_C"/>
    <property type="match status" value="1"/>
</dbReference>
<gene>
    <name evidence="3" type="ORF">Poly41_28490</name>
</gene>
<dbReference type="Proteomes" id="UP000319143">
    <property type="component" value="Unassembled WGS sequence"/>
</dbReference>
<dbReference type="SUPFAM" id="SSF49785">
    <property type="entry name" value="Galactose-binding domain-like"/>
    <property type="match status" value="1"/>
</dbReference>
<reference evidence="3 4" key="1">
    <citation type="submission" date="2019-02" db="EMBL/GenBank/DDBJ databases">
        <title>Deep-cultivation of Planctomycetes and their phenomic and genomic characterization uncovers novel biology.</title>
        <authorList>
            <person name="Wiegand S."/>
            <person name="Jogler M."/>
            <person name="Boedeker C."/>
            <person name="Pinto D."/>
            <person name="Vollmers J."/>
            <person name="Rivas-Marin E."/>
            <person name="Kohn T."/>
            <person name="Peeters S.H."/>
            <person name="Heuer A."/>
            <person name="Rast P."/>
            <person name="Oberbeckmann S."/>
            <person name="Bunk B."/>
            <person name="Jeske O."/>
            <person name="Meyerdierks A."/>
            <person name="Storesund J.E."/>
            <person name="Kallscheuer N."/>
            <person name="Luecker S."/>
            <person name="Lage O.M."/>
            <person name="Pohl T."/>
            <person name="Merkel B.J."/>
            <person name="Hornburger P."/>
            <person name="Mueller R.-W."/>
            <person name="Bruemmer F."/>
            <person name="Labrenz M."/>
            <person name="Spormann A.M."/>
            <person name="Op Den Camp H."/>
            <person name="Overmann J."/>
            <person name="Amann R."/>
            <person name="Jetten M.S.M."/>
            <person name="Mascher T."/>
            <person name="Medema M.H."/>
            <person name="Devos D.P."/>
            <person name="Kaster A.-K."/>
            <person name="Ovreas L."/>
            <person name="Rohde M."/>
            <person name="Galperin M.Y."/>
            <person name="Jogler C."/>
        </authorList>
    </citation>
    <scope>NUCLEOTIDE SEQUENCE [LARGE SCALE GENOMIC DNA]</scope>
    <source>
        <strain evidence="3 4">Poly41</strain>
    </source>
</reference>
<dbReference type="InterPro" id="IPR049053">
    <property type="entry name" value="AFCA-like_C"/>
</dbReference>
<proteinExistence type="predicted"/>
<accession>A0A5C6DLY7</accession>
<dbReference type="Pfam" id="PF22124">
    <property type="entry name" value="Glyco_hydro_95_cat"/>
    <property type="match status" value="1"/>
</dbReference>
<dbReference type="Gene3D" id="1.50.10.10">
    <property type="match status" value="1"/>
</dbReference>
<keyword evidence="1" id="KW-0732">Signal</keyword>
<dbReference type="PANTHER" id="PTHR31084">
    <property type="entry name" value="ALPHA-L-FUCOSIDASE 2"/>
    <property type="match status" value="1"/>
</dbReference>
<dbReference type="Gene3D" id="2.70.98.50">
    <property type="entry name" value="putative glycoside hydrolase family protein from bacillus halodurans"/>
    <property type="match status" value="1"/>
</dbReference>
<dbReference type="Gene3D" id="2.60.120.260">
    <property type="entry name" value="Galactose-binding domain-like"/>
    <property type="match status" value="1"/>
</dbReference>
<feature type="signal peptide" evidence="1">
    <location>
        <begin position="1"/>
        <end position="18"/>
    </location>
</feature>
<dbReference type="GO" id="GO:0005975">
    <property type="term" value="P:carbohydrate metabolic process"/>
    <property type="evidence" value="ECO:0007669"/>
    <property type="project" value="InterPro"/>
</dbReference>
<dbReference type="EMBL" id="SJPV01000004">
    <property type="protein sequence ID" value="TWU38373.1"/>
    <property type="molecule type" value="Genomic_DNA"/>
</dbReference>
<dbReference type="InterPro" id="IPR008979">
    <property type="entry name" value="Galactose-bd-like_sf"/>
</dbReference>
<keyword evidence="4" id="KW-1185">Reference proteome</keyword>
<dbReference type="Pfam" id="PF14498">
    <property type="entry name" value="Glyco_hyd_65N_2"/>
    <property type="match status" value="2"/>
</dbReference>
<organism evidence="3 4">
    <name type="scientific">Novipirellula artificiosorum</name>
    <dbReference type="NCBI Taxonomy" id="2528016"/>
    <lineage>
        <taxon>Bacteria</taxon>
        <taxon>Pseudomonadati</taxon>
        <taxon>Planctomycetota</taxon>
        <taxon>Planctomycetia</taxon>
        <taxon>Pirellulales</taxon>
        <taxon>Pirellulaceae</taxon>
        <taxon>Novipirellula</taxon>
    </lineage>
</organism>
<name>A0A5C6DLY7_9BACT</name>
<dbReference type="AlphaFoldDB" id="A0A5C6DLY7"/>
<dbReference type="InterPro" id="IPR012341">
    <property type="entry name" value="6hp_glycosidase-like_sf"/>
</dbReference>
<dbReference type="Pfam" id="PF00754">
    <property type="entry name" value="F5_F8_type_C"/>
    <property type="match status" value="1"/>
</dbReference>
<dbReference type="PANTHER" id="PTHR31084:SF0">
    <property type="entry name" value="ALPHA-L-FUCOSIDASE 2"/>
    <property type="match status" value="1"/>
</dbReference>
<sequence precursor="true">MHYSLPLLLLVLSTVAGAEAPPLLLHYDEPAKSWASEALPVGNGRLGAMVFGGVESERIQLNEESLWGGPPVPETKPEFRDAFQKARQLWFEHKEKEAQDLVQQHMADRISPRSYQTLGDLTIRMATDGGASKVSCPSEHASHFGNQAVGAASDGDPSSKWCVTHEGKPVVWQVEFHQPTAPPGYTFTSANDVPQRDPSNWTLEGSEDGEHWELVDQQQSIAAMKKRGAQSRYTIANPRPFRHYRFTFEPNPSVKHFQLAEIEFDGISVATGFSDAELVGYRRELDLDRAIATTTFTIDGVTHTREVFASAPDDVLVFRWTADKPGNISGSLALSRPADFTVDLFDNVSIAMHGQANHNGEQPGVRFHCLLRAVADGGTVKGDGDASLQVTGANSLTVYLSAQTNYHQGDPSEPLALDLAAANAAIIKRAQTQPIAKLLASHLQAHQELFHRVSLDLGGWDAAARPTDERLAVIKSQFQTNSSELPVCTDPALFSLYFQFGRYLLICSSRPGNLPANLQGIWNDKIEAPWNSDYHTNINVQMNYWPAEVTNLSECHGPFFDFIESLVPSGRKTAKAAFGARGFTIGHTTDPWLFTTVFGKVQYGMWPHGAGWCSQHFMEHYRFTGDRGFLEQRAWPTLREAALFYLDYLVLDPNSGKLVAGPDTSPENRFRIAGEKEVLQISMGASMSQEIIWDVFSNTLEAADVLGVQDPVLDEIRAAREKLAAPQIGSDGRLMEWALPYEEADPGHRHISHLFAVHPGRQYNLLSAPNRVEAAKKSIDFRLSKGGGHTGWSRAWIINFRARFHQADEAWRNLHALLGKSTTSNLFDTHPPFQIDGNFGATAGIAEMLVQSHIGDSRDGYLIELLPALPTPWRSGSVHGLRARGGFDVDLRWKEGQLEAFRLRHPAQAVARVAVDGQTRNVKADNTWQ</sequence>
<evidence type="ECO:0000313" key="3">
    <source>
        <dbReference type="EMBL" id="TWU38373.1"/>
    </source>
</evidence>
<dbReference type="RefSeq" id="WP_146526692.1">
    <property type="nucleotide sequence ID" value="NZ_SJPV01000004.1"/>
</dbReference>
<dbReference type="InterPro" id="IPR000421">
    <property type="entry name" value="FA58C"/>
</dbReference>